<dbReference type="PANTHER" id="PTHR45784:SF3">
    <property type="entry name" value="C-TYPE LECTIN DOMAIN FAMILY 4 MEMBER K-LIKE-RELATED"/>
    <property type="match status" value="1"/>
</dbReference>
<dbReference type="AlphaFoldDB" id="A0AAD3N480"/>
<comment type="caution">
    <text evidence="2">The sequence shown here is derived from an EMBL/GenBank/DDBJ whole genome shotgun (WGS) entry which is preliminary data.</text>
</comment>
<feature type="domain" description="C-type lectin" evidence="1">
    <location>
        <begin position="408"/>
        <end position="479"/>
    </location>
</feature>
<feature type="domain" description="C-type lectin" evidence="1">
    <location>
        <begin position="280"/>
        <end position="397"/>
    </location>
</feature>
<dbReference type="InterPro" id="IPR016186">
    <property type="entry name" value="C-type_lectin-like/link_sf"/>
</dbReference>
<keyword evidence="3" id="KW-1185">Reference proteome</keyword>
<dbReference type="InterPro" id="IPR016187">
    <property type="entry name" value="CTDL_fold"/>
</dbReference>
<feature type="domain" description="C-type lectin" evidence="1">
    <location>
        <begin position="28"/>
        <end position="145"/>
    </location>
</feature>
<organism evidence="2 3">
    <name type="scientific">Lates japonicus</name>
    <name type="common">Japanese lates</name>
    <dbReference type="NCBI Taxonomy" id="270547"/>
    <lineage>
        <taxon>Eukaryota</taxon>
        <taxon>Metazoa</taxon>
        <taxon>Chordata</taxon>
        <taxon>Craniata</taxon>
        <taxon>Vertebrata</taxon>
        <taxon>Euteleostomi</taxon>
        <taxon>Actinopterygii</taxon>
        <taxon>Neopterygii</taxon>
        <taxon>Teleostei</taxon>
        <taxon>Neoteleostei</taxon>
        <taxon>Acanthomorphata</taxon>
        <taxon>Carangaria</taxon>
        <taxon>Carangaria incertae sedis</taxon>
        <taxon>Centropomidae</taxon>
        <taxon>Lates</taxon>
    </lineage>
</organism>
<name>A0AAD3N480_LATJO</name>
<evidence type="ECO:0000259" key="1">
    <source>
        <dbReference type="PROSITE" id="PS50041"/>
    </source>
</evidence>
<evidence type="ECO:0000313" key="2">
    <source>
        <dbReference type="EMBL" id="GLD64671.1"/>
    </source>
</evidence>
<protein>
    <recommendedName>
        <fullName evidence="1">C-type lectin domain-containing protein</fullName>
    </recommendedName>
</protein>
<proteinExistence type="predicted"/>
<dbReference type="PANTHER" id="PTHR45784">
    <property type="entry name" value="C-TYPE LECTIN DOMAIN FAMILY 20 MEMBER A-RELATED"/>
    <property type="match status" value="1"/>
</dbReference>
<dbReference type="EMBL" id="BRZM01000070">
    <property type="protein sequence ID" value="GLD64671.1"/>
    <property type="molecule type" value="Genomic_DNA"/>
</dbReference>
<evidence type="ECO:0000313" key="3">
    <source>
        <dbReference type="Proteomes" id="UP001279410"/>
    </source>
</evidence>
<sequence>MVFVLRTVPEPEPTSSSGHGLCHVVSSLHRRQYHFINQLKTWPEAQRYCREKHADLATINDEEDIRELTGLVGSGFQYAHVGLYRGWTWSLSDTDDYKEGEPVYWNWASGQPSSGQPATRLCGSMGVTGEWFATNCSTGLSFFCYDSHITDISGRFTLVSSSMNWHDAQVYCREQHTDLATVRNQVENDQLHKMLNGNQVWIGLTGMSWMWSDGSEPSFITWRQDEPYRGGIVPLRKHLVSLKMTAGDSSVDMEYPAVLDSILKQVEGKLGGLCHVVSCLYERQYHFINQLKTWPEAQRYCREKHTDLATINDEEDIRELTGLVGSGFQYAHVGLYRGWTWSLSDTDDYKEGEPVYWNWASGQPSSGQPATRLCGSMGAMGEWFATSCGTGLSFFCYDSHITDISGRFTLVSSSMNWHNAQVYCREQHTDLATVRNQVENDQLQKMLNGNQVWIGLTGMSWMWSDGSEPSFVTWRQDEPYRGGIVPLRKHLVSLKMTAGDSSVDMEDPAVLDSILKQVEGKLRDKVKSPWVKLSWKKLPQKI</sequence>
<accession>A0AAD3N480</accession>
<feature type="domain" description="C-type lectin" evidence="1">
    <location>
        <begin position="156"/>
        <end position="227"/>
    </location>
</feature>
<reference evidence="2" key="1">
    <citation type="submission" date="2022-08" db="EMBL/GenBank/DDBJ databases">
        <title>Genome sequencing of akame (Lates japonicus).</title>
        <authorList>
            <person name="Hashiguchi Y."/>
            <person name="Takahashi H."/>
        </authorList>
    </citation>
    <scope>NUCLEOTIDE SEQUENCE</scope>
    <source>
        <strain evidence="2">Kochi</strain>
    </source>
</reference>
<dbReference type="SMART" id="SM00034">
    <property type="entry name" value="CLECT"/>
    <property type="match status" value="4"/>
</dbReference>
<dbReference type="InterPro" id="IPR001304">
    <property type="entry name" value="C-type_lectin-like"/>
</dbReference>
<dbReference type="Proteomes" id="UP001279410">
    <property type="component" value="Unassembled WGS sequence"/>
</dbReference>
<dbReference type="Pfam" id="PF00059">
    <property type="entry name" value="Lectin_C"/>
    <property type="match status" value="4"/>
</dbReference>
<dbReference type="SUPFAM" id="SSF56436">
    <property type="entry name" value="C-type lectin-like"/>
    <property type="match status" value="4"/>
</dbReference>
<gene>
    <name evidence="2" type="ORF">AKAME5_001620300</name>
</gene>
<dbReference type="PROSITE" id="PS50041">
    <property type="entry name" value="C_TYPE_LECTIN_2"/>
    <property type="match status" value="4"/>
</dbReference>
<dbReference type="Gene3D" id="3.10.100.10">
    <property type="entry name" value="Mannose-Binding Protein A, subunit A"/>
    <property type="match status" value="4"/>
</dbReference>